<gene>
    <name evidence="2" type="ORF">Clacol_007387</name>
</gene>
<dbReference type="EMBL" id="BPWL01000008">
    <property type="protein sequence ID" value="GJJ13137.1"/>
    <property type="molecule type" value="Genomic_DNA"/>
</dbReference>
<organism evidence="2 3">
    <name type="scientific">Clathrus columnatus</name>
    <dbReference type="NCBI Taxonomy" id="1419009"/>
    <lineage>
        <taxon>Eukaryota</taxon>
        <taxon>Fungi</taxon>
        <taxon>Dikarya</taxon>
        <taxon>Basidiomycota</taxon>
        <taxon>Agaricomycotina</taxon>
        <taxon>Agaricomycetes</taxon>
        <taxon>Phallomycetidae</taxon>
        <taxon>Phallales</taxon>
        <taxon>Clathraceae</taxon>
        <taxon>Clathrus</taxon>
    </lineage>
</organism>
<dbReference type="AlphaFoldDB" id="A0AAV5AHL3"/>
<keyword evidence="1" id="KW-0732">Signal</keyword>
<evidence type="ECO:0000313" key="3">
    <source>
        <dbReference type="Proteomes" id="UP001050691"/>
    </source>
</evidence>
<feature type="chain" id="PRO_5043629859" evidence="1">
    <location>
        <begin position="20"/>
        <end position="274"/>
    </location>
</feature>
<evidence type="ECO:0000313" key="2">
    <source>
        <dbReference type="EMBL" id="GJJ13137.1"/>
    </source>
</evidence>
<proteinExistence type="predicted"/>
<comment type="caution">
    <text evidence="2">The sequence shown here is derived from an EMBL/GenBank/DDBJ whole genome shotgun (WGS) entry which is preliminary data.</text>
</comment>
<sequence>MKLLVGLYSFVPLFWVVNTRSLNSVSPDPCHIDAWVRAPDLDPGQVIPGQVRIKTNGTCDPISEYSLILRFKERAWVKLPKPDIILPQEPDRQFIYDNISQIDRNNVFKVSDHFFARDPSWGKYVKDISDPSLWDIVEEERIAFESRYKLNEAITPFLLGKGVTHNFALLVPTTDYPPTPWNDFVITSRSRTPTTEKGDEYIYLYTVEIKFDNGTIVEIPAGYTAFNTVGRSDDHEPEVVTANFTQRFIYPSSNSNLSLTINVTFPHGRTLEQG</sequence>
<evidence type="ECO:0000256" key="1">
    <source>
        <dbReference type="SAM" id="SignalP"/>
    </source>
</evidence>
<keyword evidence="3" id="KW-1185">Reference proteome</keyword>
<protein>
    <submittedName>
        <fullName evidence="2">Uncharacterized protein</fullName>
    </submittedName>
</protein>
<accession>A0AAV5AHL3</accession>
<dbReference type="Proteomes" id="UP001050691">
    <property type="component" value="Unassembled WGS sequence"/>
</dbReference>
<feature type="signal peptide" evidence="1">
    <location>
        <begin position="1"/>
        <end position="19"/>
    </location>
</feature>
<name>A0AAV5AHL3_9AGAM</name>
<reference evidence="2" key="1">
    <citation type="submission" date="2021-10" db="EMBL/GenBank/DDBJ databases">
        <title>De novo Genome Assembly of Clathrus columnatus (Basidiomycota, Fungi) Using Illumina and Nanopore Sequence Data.</title>
        <authorList>
            <person name="Ogiso-Tanaka E."/>
            <person name="Itagaki H."/>
            <person name="Hosoya T."/>
            <person name="Hosaka K."/>
        </authorList>
    </citation>
    <scope>NUCLEOTIDE SEQUENCE</scope>
    <source>
        <strain evidence="2">MO-923</strain>
    </source>
</reference>